<accession>M2NE86</accession>
<dbReference type="STRING" id="999415.HMPREF9943_01057"/>
<dbReference type="InterPro" id="IPR022464">
    <property type="entry name" value="Strep_pil_isopept_link"/>
</dbReference>
<evidence type="ECO:0000256" key="2">
    <source>
        <dbReference type="SAM" id="SignalP"/>
    </source>
</evidence>
<feature type="transmembrane region" description="Helical" evidence="1">
    <location>
        <begin position="176"/>
        <end position="193"/>
    </location>
</feature>
<evidence type="ECO:0000256" key="1">
    <source>
        <dbReference type="SAM" id="Phobius"/>
    </source>
</evidence>
<keyword evidence="5" id="KW-1185">Reference proteome</keyword>
<proteinExistence type="predicted"/>
<comment type="caution">
    <text evidence="4">The sequence shown here is derived from an EMBL/GenBank/DDBJ whole genome shotgun (WGS) entry which is preliminary data.</text>
</comment>
<dbReference type="AlphaFoldDB" id="M2NE86"/>
<evidence type="ECO:0000313" key="4">
    <source>
        <dbReference type="EMBL" id="EMD16503.1"/>
    </source>
</evidence>
<dbReference type="NCBIfam" id="TIGR03786">
    <property type="entry name" value="strep_pil_rpt"/>
    <property type="match status" value="1"/>
</dbReference>
<evidence type="ECO:0000313" key="5">
    <source>
        <dbReference type="Proteomes" id="UP000011758"/>
    </source>
</evidence>
<dbReference type="InterPro" id="IPR038174">
    <property type="entry name" value="Strep_pil_link_sf"/>
</dbReference>
<feature type="domain" description="Streptococcal pilin isopeptide linkage" evidence="3">
    <location>
        <begin position="58"/>
        <end position="156"/>
    </location>
</feature>
<keyword evidence="1" id="KW-0472">Membrane</keyword>
<feature type="signal peptide" evidence="2">
    <location>
        <begin position="1"/>
        <end position="28"/>
    </location>
</feature>
<keyword evidence="1" id="KW-0812">Transmembrane</keyword>
<sequence>MKRKLHLLSMFILSVTLLSTGFISNVHALGDLNISPKIPVSVSVKGENAPSITTTVTLKAVNHAPLPSDNSLTFNNIKEETKTFGSINFTKPGDYQYIISQTAENKPYFTLDKRVYIVTIRVMNDGKGGFVYQYFGHNQNDPNEKSDKFIFTHTYKPPFIPNTPPSSPKINTGDSSHIYGWFLLAISALYIIYQLHSGHKKKSCC</sequence>
<dbReference type="RefSeq" id="WP_004802820.1">
    <property type="nucleotide sequence ID" value="NZ_KB446648.1"/>
</dbReference>
<evidence type="ECO:0000259" key="3">
    <source>
        <dbReference type="Pfam" id="PF12892"/>
    </source>
</evidence>
<dbReference type="Gene3D" id="2.60.40.3050">
    <property type="match status" value="1"/>
</dbReference>
<keyword evidence="1" id="KW-1133">Transmembrane helix</keyword>
<dbReference type="EMBL" id="AGEJ01000018">
    <property type="protein sequence ID" value="EMD16503.1"/>
    <property type="molecule type" value="Genomic_DNA"/>
</dbReference>
<protein>
    <submittedName>
        <fullName evidence="4">Pilin isopeptide linkage domain-containing protein</fullName>
    </submittedName>
</protein>
<organism evidence="4 5">
    <name type="scientific">Eggerthia catenaformis OT 569 = DSM 20559</name>
    <dbReference type="NCBI Taxonomy" id="999415"/>
    <lineage>
        <taxon>Bacteria</taxon>
        <taxon>Bacillati</taxon>
        <taxon>Bacillota</taxon>
        <taxon>Erysipelotrichia</taxon>
        <taxon>Erysipelotrichales</taxon>
        <taxon>Coprobacillaceae</taxon>
        <taxon>Eggerthia</taxon>
    </lineage>
</organism>
<feature type="chain" id="PRO_5004021665" evidence="2">
    <location>
        <begin position="29"/>
        <end position="205"/>
    </location>
</feature>
<dbReference type="OrthoDB" id="1656133at2"/>
<dbReference type="BioCyc" id="ECAT999415-HMP:GTTI-1083-MONOMER"/>
<keyword evidence="2" id="KW-0732">Signal</keyword>
<gene>
    <name evidence="4" type="ORF">HMPREF9943_01057</name>
</gene>
<dbReference type="Proteomes" id="UP000011758">
    <property type="component" value="Unassembled WGS sequence"/>
</dbReference>
<name>M2NE86_9FIRM</name>
<dbReference type="Pfam" id="PF12892">
    <property type="entry name" value="FctA"/>
    <property type="match status" value="1"/>
</dbReference>
<reference evidence="4 5" key="1">
    <citation type="submission" date="2013-02" db="EMBL/GenBank/DDBJ databases">
        <title>The Genome Sequence of Lactobacillus catenaformis F0143.</title>
        <authorList>
            <consortium name="The Broad Institute Genome Sequencing Platform"/>
            <person name="Earl A."/>
            <person name="Ward D."/>
            <person name="Feldgarden M."/>
            <person name="Gevers D."/>
            <person name="Izard J."/>
            <person name="Blanton J.M."/>
            <person name="Mathney J."/>
            <person name="Dewhirst F.E."/>
            <person name="Young S.K."/>
            <person name="Zeng Q."/>
            <person name="Gargeya S."/>
            <person name="Fitzgerald M."/>
            <person name="Haas B."/>
            <person name="Abouelleil A."/>
            <person name="Alvarado L."/>
            <person name="Arachchi H.M."/>
            <person name="Berlin A."/>
            <person name="Chapman S.B."/>
            <person name="Gearin G."/>
            <person name="Goldberg J."/>
            <person name="Griggs A."/>
            <person name="Gujja S."/>
            <person name="Hansen M."/>
            <person name="Heiman D."/>
            <person name="Howarth C."/>
            <person name="Larimer J."/>
            <person name="Lui A."/>
            <person name="MacDonald P.J.P."/>
            <person name="McCowen C."/>
            <person name="Montmayeur A."/>
            <person name="Murphy C."/>
            <person name="Neiman D."/>
            <person name="Pearson M."/>
            <person name="Priest M."/>
            <person name="Roberts A."/>
            <person name="Saif S."/>
            <person name="Shea T."/>
            <person name="Sisk P."/>
            <person name="Stolte C."/>
            <person name="Sykes S."/>
            <person name="Wortman J."/>
            <person name="Nusbaum C."/>
            <person name="Birren B."/>
        </authorList>
    </citation>
    <scope>NUCLEOTIDE SEQUENCE [LARGE SCALE GENOMIC DNA]</scope>
    <source>
        <strain evidence="4 5">OT 569</strain>
    </source>
</reference>